<dbReference type="InterPro" id="IPR052727">
    <property type="entry name" value="Rab4/Rab5_effector"/>
</dbReference>
<feature type="region of interest" description="Disordered" evidence="1">
    <location>
        <begin position="367"/>
        <end position="402"/>
    </location>
</feature>
<dbReference type="AlphaFoldDB" id="K3X135"/>
<dbReference type="PANTHER" id="PTHR13510">
    <property type="entry name" value="FYVE-FINGER-CONTAINING RAB5 EFFECTOR PROTEIN RABENOSYN-5-RELATED"/>
    <property type="match status" value="1"/>
</dbReference>
<organism evidence="2 3">
    <name type="scientific">Globisporangium ultimum (strain ATCC 200006 / CBS 805.95 / DAOM BR144)</name>
    <name type="common">Pythium ultimum</name>
    <dbReference type="NCBI Taxonomy" id="431595"/>
    <lineage>
        <taxon>Eukaryota</taxon>
        <taxon>Sar</taxon>
        <taxon>Stramenopiles</taxon>
        <taxon>Oomycota</taxon>
        <taxon>Peronosporomycetes</taxon>
        <taxon>Pythiales</taxon>
        <taxon>Pythiaceae</taxon>
        <taxon>Globisporangium</taxon>
    </lineage>
</organism>
<dbReference type="PANTHER" id="PTHR13510:SF44">
    <property type="entry name" value="RABENOSYN-5"/>
    <property type="match status" value="1"/>
</dbReference>
<proteinExistence type="predicted"/>
<dbReference type="InterPro" id="IPR023393">
    <property type="entry name" value="START-like_dom_sf"/>
</dbReference>
<dbReference type="EMBL" id="GL376590">
    <property type="status" value="NOT_ANNOTATED_CDS"/>
    <property type="molecule type" value="Genomic_DNA"/>
</dbReference>
<evidence type="ECO:0000256" key="1">
    <source>
        <dbReference type="SAM" id="MobiDB-lite"/>
    </source>
</evidence>
<dbReference type="eggNOG" id="ENOG502R4FX">
    <property type="taxonomic scope" value="Eukaryota"/>
</dbReference>
<feature type="region of interest" description="Disordered" evidence="1">
    <location>
        <begin position="1"/>
        <end position="25"/>
    </location>
</feature>
<dbReference type="Proteomes" id="UP000019132">
    <property type="component" value="Unassembled WGS sequence"/>
</dbReference>
<protein>
    <recommendedName>
        <fullName evidence="4">FYVE-type domain-containing protein</fullName>
    </recommendedName>
</protein>
<keyword evidence="3" id="KW-1185">Reference proteome</keyword>
<dbReference type="InParanoid" id="K3X135"/>
<sequence length="513" mass="57672">MSESAGHNSYAVPPPTAVGADPRVSSSWRSSSQLFPTIHLTKEEQIHYDVTVGRVLQRTLTEYENFRGQVNKDNWELVRKRKQMSIYRNLQGLGNPRVTLMMGTGLIPGTVEEVMDGLYSDNTDDLRAVRSLIRYKFVDGGVFHVCESRTPEAPYRFAGIKWTAAKAPLGGTLIKNRDLLTYERMGMTTDANGNEIAYHILQSINRPEWPADCIKNIRRAYTSTCYLFRRRNNVVECFLWGEYYANGHVVQKLADYGVCGLWMNVLYAPQCSEAKRLTQLMARATPGTISLSGSCDNCHQRPGYFDKLRPCAGCRQRICKGCTTVRKIFKLDWYTKTILTEKFCLLCVTSVTNRSVTVPGRFGDAHSVSSTSDSNYGANEEYEGNERVSKLRRGPTSAPQLHNRTTLTSTFQSSAVGNLRTSHIVPRPSSLGSGDNNEEETFELTEANLRNFELGMSMVERETTTALDEEPKIVGPEDISTNDTEGPIMERDGHDRYFVDMYTTNERAGRASV</sequence>
<dbReference type="Gene3D" id="3.30.530.20">
    <property type="match status" value="1"/>
</dbReference>
<name>K3X135_GLOUD</name>
<dbReference type="HOGENOM" id="CLU_015303_1_1_1"/>
<accession>K3X135</accession>
<reference evidence="3" key="2">
    <citation type="submission" date="2010-04" db="EMBL/GenBank/DDBJ databases">
        <authorList>
            <person name="Buell R."/>
            <person name="Hamilton J."/>
            <person name="Hostetler J."/>
        </authorList>
    </citation>
    <scope>NUCLEOTIDE SEQUENCE [LARGE SCALE GENOMIC DNA]</scope>
    <source>
        <strain evidence="3">DAOM:BR144</strain>
    </source>
</reference>
<dbReference type="VEuPathDB" id="FungiDB:PYU1_G010911"/>
<dbReference type="EnsemblProtists" id="PYU1_T010934">
    <property type="protein sequence ID" value="PYU1_T010934"/>
    <property type="gene ID" value="PYU1_G010911"/>
</dbReference>
<evidence type="ECO:0000313" key="2">
    <source>
        <dbReference type="EnsemblProtists" id="PYU1_T010934"/>
    </source>
</evidence>
<reference evidence="3" key="1">
    <citation type="journal article" date="2010" name="Genome Biol.">
        <title>Genome sequence of the necrotrophic plant pathogen Pythium ultimum reveals original pathogenicity mechanisms and effector repertoire.</title>
        <authorList>
            <person name="Levesque C.A."/>
            <person name="Brouwer H."/>
            <person name="Cano L."/>
            <person name="Hamilton J.P."/>
            <person name="Holt C."/>
            <person name="Huitema E."/>
            <person name="Raffaele S."/>
            <person name="Robideau G.P."/>
            <person name="Thines M."/>
            <person name="Win J."/>
            <person name="Zerillo M.M."/>
            <person name="Beakes G.W."/>
            <person name="Boore J.L."/>
            <person name="Busam D."/>
            <person name="Dumas B."/>
            <person name="Ferriera S."/>
            <person name="Fuerstenberg S.I."/>
            <person name="Gachon C.M."/>
            <person name="Gaulin E."/>
            <person name="Govers F."/>
            <person name="Grenville-Briggs L."/>
            <person name="Horner N."/>
            <person name="Hostetler J."/>
            <person name="Jiang R.H."/>
            <person name="Johnson J."/>
            <person name="Krajaejun T."/>
            <person name="Lin H."/>
            <person name="Meijer H.J."/>
            <person name="Moore B."/>
            <person name="Morris P."/>
            <person name="Phuntmart V."/>
            <person name="Puiu D."/>
            <person name="Shetty J."/>
            <person name="Stajich J.E."/>
            <person name="Tripathy S."/>
            <person name="Wawra S."/>
            <person name="van West P."/>
            <person name="Whitty B.R."/>
            <person name="Coutinho P.M."/>
            <person name="Henrissat B."/>
            <person name="Martin F."/>
            <person name="Thomas P.D."/>
            <person name="Tyler B.M."/>
            <person name="De Vries R.P."/>
            <person name="Kamoun S."/>
            <person name="Yandell M."/>
            <person name="Tisserat N."/>
            <person name="Buell C.R."/>
        </authorList>
    </citation>
    <scope>NUCLEOTIDE SEQUENCE</scope>
    <source>
        <strain evidence="3">DAOM:BR144</strain>
    </source>
</reference>
<reference evidence="2" key="3">
    <citation type="submission" date="2015-02" db="UniProtKB">
        <authorList>
            <consortium name="EnsemblProtists"/>
        </authorList>
    </citation>
    <scope>IDENTIFICATION</scope>
    <source>
        <strain evidence="2">DAOM BR144</strain>
    </source>
</reference>
<evidence type="ECO:0000313" key="3">
    <source>
        <dbReference type="Proteomes" id="UP000019132"/>
    </source>
</evidence>
<evidence type="ECO:0008006" key="4">
    <source>
        <dbReference type="Google" id="ProtNLM"/>
    </source>
</evidence>